<dbReference type="PANTHER" id="PTHR43303">
    <property type="entry name" value="NADPH DEHYDROGENASE C23G7.10C-RELATED"/>
    <property type="match status" value="1"/>
</dbReference>
<evidence type="ECO:0000256" key="5">
    <source>
        <dbReference type="ARBA" id="ARBA00023002"/>
    </source>
</evidence>
<keyword evidence="2" id="KW-0285">Flavoprotein</keyword>
<keyword evidence="3" id="KW-0288">FMN</keyword>
<accession>A0A939SAZ0</accession>
<gene>
    <name evidence="7" type="ORF">J4H92_02835</name>
</gene>
<keyword evidence="8" id="KW-1185">Reference proteome</keyword>
<protein>
    <submittedName>
        <fullName evidence="7">NADH:flavin oxidoreductase/NADH oxidase</fullName>
    </submittedName>
</protein>
<proteinExistence type="predicted"/>
<evidence type="ECO:0000313" key="8">
    <source>
        <dbReference type="Proteomes" id="UP000664382"/>
    </source>
</evidence>
<dbReference type="GO" id="GO:0010181">
    <property type="term" value="F:FMN binding"/>
    <property type="evidence" value="ECO:0007669"/>
    <property type="project" value="InterPro"/>
</dbReference>
<keyword evidence="4" id="KW-0521">NADP</keyword>
<organism evidence="7 8">
    <name type="scientific">Leucobacter weissii</name>
    <dbReference type="NCBI Taxonomy" id="1983706"/>
    <lineage>
        <taxon>Bacteria</taxon>
        <taxon>Bacillati</taxon>
        <taxon>Actinomycetota</taxon>
        <taxon>Actinomycetes</taxon>
        <taxon>Micrococcales</taxon>
        <taxon>Microbacteriaceae</taxon>
        <taxon>Leucobacter</taxon>
    </lineage>
</organism>
<sequence>MANPLLFQPYRLRGLEIRNRLWAAPMCQYSAVAESGPGEGVPGDWHVQHLGGLGRGGAGLVMVEATAVVPEGRISPGCLGLYSDEQEAAFARIVPLVRAHGARIGIQLAHAGRKASTYRSLPGEPEGSVPEGAGGWQTVAPSAEPFDGLATPRELSVAGIEGVVEAFVAAAERAVRIGFDAVEVHAAHGYLLHEFLSPLSNRRTDGYGGTPENRARLTREVVRGIRAAHPELPIIVRISGDEWVEGGFDRDAAVQLTGWLAEDGADLIDCSSAGNTGRAPIPVGPSYQVPIAARVREAGLPVGAVGLITQPEQAEGILASGQADVISLARPLLADPHLPIAWAHRLRAENAASLVPPQYARARF</sequence>
<dbReference type="PANTHER" id="PTHR43303:SF4">
    <property type="entry name" value="NADPH DEHYDROGENASE C23G7.10C-RELATED"/>
    <property type="match status" value="1"/>
</dbReference>
<dbReference type="InterPro" id="IPR001155">
    <property type="entry name" value="OxRdtase_FMN_N"/>
</dbReference>
<evidence type="ECO:0000256" key="4">
    <source>
        <dbReference type="ARBA" id="ARBA00022857"/>
    </source>
</evidence>
<dbReference type="RefSeq" id="WP_208095691.1">
    <property type="nucleotide sequence ID" value="NZ_JAGDYM010000004.1"/>
</dbReference>
<dbReference type="Proteomes" id="UP000664382">
    <property type="component" value="Unassembled WGS sequence"/>
</dbReference>
<name>A0A939SAZ0_9MICO</name>
<evidence type="ECO:0000256" key="3">
    <source>
        <dbReference type="ARBA" id="ARBA00022643"/>
    </source>
</evidence>
<dbReference type="SUPFAM" id="SSF51395">
    <property type="entry name" value="FMN-linked oxidoreductases"/>
    <property type="match status" value="1"/>
</dbReference>
<evidence type="ECO:0000313" key="7">
    <source>
        <dbReference type="EMBL" id="MBO1900883.1"/>
    </source>
</evidence>
<evidence type="ECO:0000259" key="6">
    <source>
        <dbReference type="Pfam" id="PF00724"/>
    </source>
</evidence>
<dbReference type="InterPro" id="IPR044152">
    <property type="entry name" value="YqjM-like"/>
</dbReference>
<dbReference type="EMBL" id="JAGDYM010000004">
    <property type="protein sequence ID" value="MBO1900883.1"/>
    <property type="molecule type" value="Genomic_DNA"/>
</dbReference>
<dbReference type="InterPro" id="IPR013785">
    <property type="entry name" value="Aldolase_TIM"/>
</dbReference>
<dbReference type="AlphaFoldDB" id="A0A939SAZ0"/>
<dbReference type="Pfam" id="PF00724">
    <property type="entry name" value="Oxidored_FMN"/>
    <property type="match status" value="1"/>
</dbReference>
<reference evidence="7" key="1">
    <citation type="submission" date="2021-03" db="EMBL/GenBank/DDBJ databases">
        <title>Leucobacter chromiisoli sp. nov., isolated from chromium-containing soil of chemical plant.</title>
        <authorList>
            <person name="Xu Z."/>
        </authorList>
    </citation>
    <scope>NUCLEOTIDE SEQUENCE</scope>
    <source>
        <strain evidence="7">S27</strain>
    </source>
</reference>
<keyword evidence="5" id="KW-0560">Oxidoreductase</keyword>
<dbReference type="CDD" id="cd02932">
    <property type="entry name" value="OYE_YqiM_FMN"/>
    <property type="match status" value="1"/>
</dbReference>
<dbReference type="GO" id="GO:0003959">
    <property type="term" value="F:NADPH dehydrogenase activity"/>
    <property type="evidence" value="ECO:0007669"/>
    <property type="project" value="InterPro"/>
</dbReference>
<evidence type="ECO:0000256" key="1">
    <source>
        <dbReference type="ARBA" id="ARBA00001917"/>
    </source>
</evidence>
<comment type="caution">
    <text evidence="7">The sequence shown here is derived from an EMBL/GenBank/DDBJ whole genome shotgun (WGS) entry which is preliminary data.</text>
</comment>
<comment type="cofactor">
    <cofactor evidence="1">
        <name>FMN</name>
        <dbReference type="ChEBI" id="CHEBI:58210"/>
    </cofactor>
</comment>
<dbReference type="GO" id="GO:0050661">
    <property type="term" value="F:NADP binding"/>
    <property type="evidence" value="ECO:0007669"/>
    <property type="project" value="InterPro"/>
</dbReference>
<feature type="domain" description="NADH:flavin oxidoreductase/NADH oxidase N-terminal" evidence="6">
    <location>
        <begin position="6"/>
        <end position="345"/>
    </location>
</feature>
<dbReference type="Gene3D" id="3.20.20.70">
    <property type="entry name" value="Aldolase class I"/>
    <property type="match status" value="1"/>
</dbReference>
<evidence type="ECO:0000256" key="2">
    <source>
        <dbReference type="ARBA" id="ARBA00022630"/>
    </source>
</evidence>